<dbReference type="PATRIC" id="fig|1435051.3.peg.241"/>
<dbReference type="RefSeq" id="WP_034873971.1">
    <property type="nucleotide sequence ID" value="NZ_AZMV01000001.1"/>
</dbReference>
<dbReference type="AlphaFoldDB" id="W4NCL6"/>
<feature type="region of interest" description="Disordered" evidence="1">
    <location>
        <begin position="62"/>
        <end position="83"/>
    </location>
</feature>
<dbReference type="EMBL" id="AZMV01000001">
    <property type="protein sequence ID" value="ETY72231.1"/>
    <property type="molecule type" value="Genomic_DNA"/>
</dbReference>
<reference evidence="2 3" key="1">
    <citation type="journal article" date="2014" name="Genome Announc.">
        <title>The Genome Sequence of Bifidobacterium moukalabense DSM 27321 Highlights the Close Phylogenetic Relatedness with the Bifidobacterium dentium Taxon.</title>
        <authorList>
            <person name="Lugli G.A."/>
            <person name="Duranti S."/>
            <person name="Milani C."/>
            <person name="Turroni F."/>
            <person name="Viappiani A."/>
            <person name="Mangifesta M."/>
            <person name="van Sinderen D."/>
            <person name="Ventura M."/>
        </authorList>
    </citation>
    <scope>NUCLEOTIDE SEQUENCE [LARGE SCALE GENOMIC DNA]</scope>
    <source>
        <strain evidence="2 3">DSM 27321</strain>
    </source>
</reference>
<dbReference type="GeneID" id="97502541"/>
<protein>
    <submittedName>
        <fullName evidence="2">Uncharacterized protein</fullName>
    </submittedName>
</protein>
<accession>W4NCL6</accession>
<dbReference type="Proteomes" id="UP000019155">
    <property type="component" value="Unassembled WGS sequence"/>
</dbReference>
<organism evidence="2 3">
    <name type="scientific">Bifidobacterium moukalabense DSM 27321</name>
    <dbReference type="NCBI Taxonomy" id="1435051"/>
    <lineage>
        <taxon>Bacteria</taxon>
        <taxon>Bacillati</taxon>
        <taxon>Actinomycetota</taxon>
        <taxon>Actinomycetes</taxon>
        <taxon>Bifidobacteriales</taxon>
        <taxon>Bifidobacteriaceae</taxon>
        <taxon>Bifidobacterium</taxon>
    </lineage>
</organism>
<proteinExistence type="predicted"/>
<evidence type="ECO:0000313" key="2">
    <source>
        <dbReference type="EMBL" id="ETY72231.1"/>
    </source>
</evidence>
<evidence type="ECO:0000313" key="3">
    <source>
        <dbReference type="Proteomes" id="UP000019155"/>
    </source>
</evidence>
<comment type="caution">
    <text evidence="2">The sequence shown here is derived from an EMBL/GenBank/DDBJ whole genome shotgun (WGS) entry which is preliminary data.</text>
</comment>
<sequence>MSVIIPLRKWRTADPAIPTGRRCIARTEQDVIIDGRLELCRGMDGTAWLRFQGLGRNIIRHDPNDRSNSMAEGIRNLTIHTKE</sequence>
<evidence type="ECO:0000256" key="1">
    <source>
        <dbReference type="SAM" id="MobiDB-lite"/>
    </source>
</evidence>
<dbReference type="OrthoDB" id="1523398at2"/>
<name>W4NCL6_9BIFI</name>
<dbReference type="STRING" id="1435051.BMOU_0245"/>
<keyword evidence="3" id="KW-1185">Reference proteome</keyword>
<gene>
    <name evidence="2" type="ORF">BMOU_0245</name>
</gene>